<feature type="compositionally biased region" description="Acidic residues" evidence="7">
    <location>
        <begin position="977"/>
        <end position="990"/>
    </location>
</feature>
<feature type="compositionally biased region" description="Acidic residues" evidence="7">
    <location>
        <begin position="943"/>
        <end position="953"/>
    </location>
</feature>
<dbReference type="PANTHER" id="PTHR10253">
    <property type="entry name" value="POLYCOMB PROTEIN"/>
    <property type="match status" value="1"/>
</dbReference>
<feature type="repeat" description="WD" evidence="6">
    <location>
        <begin position="146"/>
        <end position="168"/>
    </location>
</feature>
<evidence type="ECO:0000256" key="6">
    <source>
        <dbReference type="PROSITE-ProRule" id="PRU00221"/>
    </source>
</evidence>
<dbReference type="PROSITE" id="PS50294">
    <property type="entry name" value="WD_REPEATS_REGION"/>
    <property type="match status" value="1"/>
</dbReference>
<dbReference type="RefSeq" id="XP_007752039.1">
    <property type="nucleotide sequence ID" value="XM_007753849.1"/>
</dbReference>
<keyword evidence="9" id="KW-1185">Reference proteome</keyword>
<feature type="compositionally biased region" description="Basic and acidic residues" evidence="7">
    <location>
        <begin position="991"/>
        <end position="1002"/>
    </location>
</feature>
<dbReference type="InterPro" id="IPR036322">
    <property type="entry name" value="WD40_repeat_dom_sf"/>
</dbReference>
<protein>
    <submittedName>
        <fullName evidence="8">Uncharacterized protein</fullName>
    </submittedName>
</protein>
<dbReference type="InterPro" id="IPR015943">
    <property type="entry name" value="WD40/YVTN_repeat-like_dom_sf"/>
</dbReference>
<gene>
    <name evidence="8" type="ORF">A1O5_13283</name>
</gene>
<organism evidence="8 9">
    <name type="scientific">Cladophialophora psammophila CBS 110553</name>
    <dbReference type="NCBI Taxonomy" id="1182543"/>
    <lineage>
        <taxon>Eukaryota</taxon>
        <taxon>Fungi</taxon>
        <taxon>Dikarya</taxon>
        <taxon>Ascomycota</taxon>
        <taxon>Pezizomycotina</taxon>
        <taxon>Eurotiomycetes</taxon>
        <taxon>Chaetothyriomycetidae</taxon>
        <taxon>Chaetothyriales</taxon>
        <taxon>Herpotrichiellaceae</taxon>
        <taxon>Cladophialophora</taxon>
    </lineage>
</organism>
<feature type="compositionally biased region" description="Basic and acidic residues" evidence="7">
    <location>
        <begin position="420"/>
        <end position="443"/>
    </location>
</feature>
<dbReference type="eggNOG" id="KOG1034">
    <property type="taxonomic scope" value="Eukaryota"/>
</dbReference>
<dbReference type="HOGENOM" id="CLU_276811_0_0_1"/>
<evidence type="ECO:0000256" key="7">
    <source>
        <dbReference type="SAM" id="MobiDB-lite"/>
    </source>
</evidence>
<feature type="region of interest" description="Disordered" evidence="7">
    <location>
        <begin position="502"/>
        <end position="656"/>
    </location>
</feature>
<feature type="compositionally biased region" description="Polar residues" evidence="7">
    <location>
        <begin position="503"/>
        <end position="521"/>
    </location>
</feature>
<name>W9VD19_9EURO</name>
<evidence type="ECO:0000256" key="5">
    <source>
        <dbReference type="ARBA" id="ARBA00023163"/>
    </source>
</evidence>
<feature type="region of interest" description="Disordered" evidence="7">
    <location>
        <begin position="931"/>
        <end position="1024"/>
    </location>
</feature>
<dbReference type="OrthoDB" id="7318948at2759"/>
<sequence length="1024" mass="113662">MDPRESKRAFDLPRLKTTCSRPARGQFTFYDVKFWPYASASCDGPIFAVAAQRGIIVGRLSNKSQSVVTVLQDLWDFQDDHDASPNLNSCAWCYIDWQRPLLVVGGGSGQLKVVDVLEAQCVTTLLGHGQATINDIAVHPLYPWVFATASQDGAIRVWDLRRHRFRHNAPSIILCGNGTDGHRAGVLCLAWHHTGRYLVSGGHDHRICVWTIPDLEDGSPFWDTICPELIERRSSETFVIHYPHFVTQAVHTQYIDCARFFGDLIVTKAATEGKIVLWKITGFDSGRCPPPVTTTPKLEGHLDTRNGFMRTIITDEDGYEHVGIRSDCKNKPPYRRLLEFETPHDDVFYMRFGLLLPTQAYPDTHPVLAFGNAASELRFWDLERLSVGHAGEVYPGANPPRAGRKRKRPKTEVIPTANQPEKRPRKPDTAPLVPERRSSKLKQDPPAIKISNVETKEEVVEIRQGSAAAIKTESAQMKIEPVEIQQEFPGPIQLIPPARHVNATRSSTQLGSDVAQLSRQTPVAKREANSVGRSTTIKANGIPPSPDTPAATTELNPVRRSRRLLKPPSPPASDGSEDRSPSRSPSVEAGASGAALPSPETSPEADLVRRSSRLKRKASSVFPETVDGAGDTNPAKRLLPSPGPEGESLNTTQNEEWSARALANARQKSLAPDFEVEVLASIEADEWSSGNLEVEREGSASSGIETEVPYRVESARARPLALDFASTCANSMDMDECSLNIKETPTDVGMPESRTVRMSDLNSGPRGPRFSSTEEDNESSTAADSTPVRFSVIDDEDYLSINDPKDPPFSLPDREKYPIDDPHMPLKSHARVVVHKLQYKKRAPFVTRAVDWSPCGRWCIAVGESCLDQEDGWGGFAVLHRPDLPKVTMDDKTEALNRTFKIRSEMLDRVQGDDKALNRLLEDFASFMQVHDTDGEKESQGGSDEEFEDELDEDSKGDPEESNEDSKDGLEKAKEDPQDDPTDFEGEGSEDDSKADLQDSKRSQKNNFTMTLRNRRGLRRRTSR</sequence>
<comment type="caution">
    <text evidence="8">The sequence shown here is derived from an EMBL/GenBank/DDBJ whole genome shotgun (WGS) entry which is preliminary data.</text>
</comment>
<dbReference type="SMART" id="SM00320">
    <property type="entry name" value="WD40"/>
    <property type="match status" value="3"/>
</dbReference>
<dbReference type="Pfam" id="PF00400">
    <property type="entry name" value="WD40"/>
    <property type="match status" value="2"/>
</dbReference>
<evidence type="ECO:0000313" key="9">
    <source>
        <dbReference type="Proteomes" id="UP000019471"/>
    </source>
</evidence>
<feature type="compositionally biased region" description="Basic and acidic residues" evidence="7">
    <location>
        <begin position="954"/>
        <end position="976"/>
    </location>
</feature>
<dbReference type="InterPro" id="IPR051243">
    <property type="entry name" value="PcG_WD-repeat"/>
</dbReference>
<accession>W9VD19</accession>
<dbReference type="EMBL" id="AMGX01000045">
    <property type="protein sequence ID" value="EXJ53507.1"/>
    <property type="molecule type" value="Genomic_DNA"/>
</dbReference>
<evidence type="ECO:0000256" key="1">
    <source>
        <dbReference type="ARBA" id="ARBA00008075"/>
    </source>
</evidence>
<keyword evidence="4" id="KW-0805">Transcription regulation</keyword>
<keyword evidence="2 6" id="KW-0853">WD repeat</keyword>
<evidence type="ECO:0000256" key="3">
    <source>
        <dbReference type="ARBA" id="ARBA00022737"/>
    </source>
</evidence>
<dbReference type="SUPFAM" id="SSF50978">
    <property type="entry name" value="WD40 repeat-like"/>
    <property type="match status" value="1"/>
</dbReference>
<dbReference type="GeneID" id="19197966"/>
<evidence type="ECO:0000313" key="8">
    <source>
        <dbReference type="EMBL" id="EXJ53507.1"/>
    </source>
</evidence>
<evidence type="ECO:0000256" key="2">
    <source>
        <dbReference type="ARBA" id="ARBA00022574"/>
    </source>
</evidence>
<evidence type="ECO:0000256" key="4">
    <source>
        <dbReference type="ARBA" id="ARBA00023015"/>
    </source>
</evidence>
<keyword evidence="3" id="KW-0677">Repeat</keyword>
<feature type="region of interest" description="Disordered" evidence="7">
    <location>
        <begin position="390"/>
        <end position="445"/>
    </location>
</feature>
<dbReference type="Gene3D" id="2.130.10.10">
    <property type="entry name" value="YVTN repeat-like/Quinoprotein amine dehydrogenase"/>
    <property type="match status" value="1"/>
</dbReference>
<comment type="similarity">
    <text evidence="1">Belongs to the WD repeat ESC family.</text>
</comment>
<dbReference type="AlphaFoldDB" id="W9VD19"/>
<dbReference type="Proteomes" id="UP000019471">
    <property type="component" value="Unassembled WGS sequence"/>
</dbReference>
<proteinExistence type="inferred from homology"/>
<keyword evidence="5" id="KW-0804">Transcription</keyword>
<feature type="compositionally biased region" description="Basic residues" evidence="7">
    <location>
        <begin position="1013"/>
        <end position="1024"/>
    </location>
</feature>
<feature type="region of interest" description="Disordered" evidence="7">
    <location>
        <begin position="742"/>
        <end position="787"/>
    </location>
</feature>
<dbReference type="STRING" id="1182543.W9VD19"/>
<feature type="repeat" description="WD" evidence="6">
    <location>
        <begin position="179"/>
        <end position="212"/>
    </location>
</feature>
<dbReference type="PROSITE" id="PS50082">
    <property type="entry name" value="WD_REPEATS_2"/>
    <property type="match status" value="2"/>
</dbReference>
<reference evidence="8 9" key="1">
    <citation type="submission" date="2013-03" db="EMBL/GenBank/DDBJ databases">
        <title>The Genome Sequence of Cladophialophora psammophila CBS 110553.</title>
        <authorList>
            <consortium name="The Broad Institute Genomics Platform"/>
            <person name="Cuomo C."/>
            <person name="de Hoog S."/>
            <person name="Gorbushina A."/>
            <person name="Walker B."/>
            <person name="Young S.K."/>
            <person name="Zeng Q."/>
            <person name="Gargeya S."/>
            <person name="Fitzgerald M."/>
            <person name="Haas B."/>
            <person name="Abouelleil A."/>
            <person name="Allen A.W."/>
            <person name="Alvarado L."/>
            <person name="Arachchi H.M."/>
            <person name="Berlin A.M."/>
            <person name="Chapman S.B."/>
            <person name="Gainer-Dewar J."/>
            <person name="Goldberg J."/>
            <person name="Griggs A."/>
            <person name="Gujja S."/>
            <person name="Hansen M."/>
            <person name="Howarth C."/>
            <person name="Imamovic A."/>
            <person name="Ireland A."/>
            <person name="Larimer J."/>
            <person name="McCowan C."/>
            <person name="Murphy C."/>
            <person name="Pearson M."/>
            <person name="Poon T.W."/>
            <person name="Priest M."/>
            <person name="Roberts A."/>
            <person name="Saif S."/>
            <person name="Shea T."/>
            <person name="Sisk P."/>
            <person name="Sykes S."/>
            <person name="Wortman J."/>
            <person name="Nusbaum C."/>
            <person name="Birren B."/>
        </authorList>
    </citation>
    <scope>NUCLEOTIDE SEQUENCE [LARGE SCALE GENOMIC DNA]</scope>
    <source>
        <strain evidence="8 9">CBS 110553</strain>
    </source>
</reference>
<dbReference type="InterPro" id="IPR001680">
    <property type="entry name" value="WD40_rpt"/>
</dbReference>